<dbReference type="PANTHER" id="PTHR43194:SF2">
    <property type="entry name" value="PEROXISOMAL MEMBRANE PROTEIN LPX1"/>
    <property type="match status" value="1"/>
</dbReference>
<dbReference type="InterPro" id="IPR050228">
    <property type="entry name" value="Carboxylesterase_BioH"/>
</dbReference>
<reference evidence="3" key="1">
    <citation type="submission" date="2017-02" db="EMBL/GenBank/DDBJ databases">
        <authorList>
            <person name="Varghese N."/>
            <person name="Submissions S."/>
        </authorList>
    </citation>
    <scope>NUCLEOTIDE SEQUENCE [LARGE SCALE GENOMIC DNA]</scope>
    <source>
        <strain evidence="3">UM2</strain>
    </source>
</reference>
<gene>
    <name evidence="2" type="ORF">SAMN06295920_10650</name>
</gene>
<feature type="domain" description="AB hydrolase-1" evidence="1">
    <location>
        <begin position="43"/>
        <end position="284"/>
    </location>
</feature>
<keyword evidence="2" id="KW-0378">Hydrolase</keyword>
<name>A0A1T5DZF0_9SPHN</name>
<evidence type="ECO:0000313" key="3">
    <source>
        <dbReference type="Proteomes" id="UP000189818"/>
    </source>
</evidence>
<dbReference type="Gene3D" id="3.40.50.1820">
    <property type="entry name" value="alpha/beta hydrolase"/>
    <property type="match status" value="1"/>
</dbReference>
<keyword evidence="3" id="KW-1185">Reference proteome</keyword>
<dbReference type="InterPro" id="IPR029058">
    <property type="entry name" value="AB_hydrolase_fold"/>
</dbReference>
<dbReference type="AlphaFoldDB" id="A0A1T5DZF0"/>
<dbReference type="GO" id="GO:0016787">
    <property type="term" value="F:hydrolase activity"/>
    <property type="evidence" value="ECO:0007669"/>
    <property type="project" value="UniProtKB-KW"/>
</dbReference>
<protein>
    <submittedName>
        <fullName evidence="2">Lysophospholipase, alpha-beta hydrolase superfamily</fullName>
    </submittedName>
</protein>
<dbReference type="EMBL" id="FUYM01000006">
    <property type="protein sequence ID" value="SKB77101.1"/>
    <property type="molecule type" value="Genomic_DNA"/>
</dbReference>
<dbReference type="InterPro" id="IPR000073">
    <property type="entry name" value="AB_hydrolase_1"/>
</dbReference>
<evidence type="ECO:0000259" key="1">
    <source>
        <dbReference type="Pfam" id="PF12697"/>
    </source>
</evidence>
<dbReference type="STRING" id="439228.SAMN06295920_10650"/>
<dbReference type="Pfam" id="PF12697">
    <property type="entry name" value="Abhydrolase_6"/>
    <property type="match status" value="1"/>
</dbReference>
<dbReference type="SUPFAM" id="SSF53474">
    <property type="entry name" value="alpha/beta-Hydrolases"/>
    <property type="match status" value="1"/>
</dbReference>
<sequence length="299" mass="30810">MISNDPVDEGAGTDGKLAVRAFRGAGGIALVADAAGPAGAQPVLLLHGGGQTRGSWGAAVRALGAAGYQAVALDQRGHGESAWSDDGGYTLDRFADDLRRVVASFDRPPILVGASLGGLAALLAAGEAPAAGVAAVVLVDIVPWMERAGGEQVVGFMRGTGGGFATLEAAAEAIAGYLPHRPRPASLDGLSRSLRRGDDGRWYWHWDPAFVRPQDGWDMDAINRRLSAAAQAIRAPLMLVHGTASEIVSPAGAARFRAMLPDAEIVPIAGAHHMVAGDDNDAFLGALLAFLDCLPERTA</sequence>
<organism evidence="2 3">
    <name type="scientific">Rhizorhabdus histidinilytica</name>
    <dbReference type="NCBI Taxonomy" id="439228"/>
    <lineage>
        <taxon>Bacteria</taxon>
        <taxon>Pseudomonadati</taxon>
        <taxon>Pseudomonadota</taxon>
        <taxon>Alphaproteobacteria</taxon>
        <taxon>Sphingomonadales</taxon>
        <taxon>Sphingomonadaceae</taxon>
        <taxon>Rhizorhabdus</taxon>
    </lineage>
</organism>
<dbReference type="RefSeq" id="WP_223811133.1">
    <property type="nucleotide sequence ID" value="NZ_FUYM01000006.1"/>
</dbReference>
<accession>A0A1T5DZF0</accession>
<evidence type="ECO:0000313" key="2">
    <source>
        <dbReference type="EMBL" id="SKB77101.1"/>
    </source>
</evidence>
<dbReference type="PANTHER" id="PTHR43194">
    <property type="entry name" value="HYDROLASE ALPHA/BETA FOLD FAMILY"/>
    <property type="match status" value="1"/>
</dbReference>
<proteinExistence type="predicted"/>
<dbReference type="Proteomes" id="UP000189818">
    <property type="component" value="Unassembled WGS sequence"/>
</dbReference>